<evidence type="ECO:0000313" key="4">
    <source>
        <dbReference type="EMBL" id="PMD18069.1"/>
    </source>
</evidence>
<dbReference type="EMBL" id="KZ613496">
    <property type="protein sequence ID" value="PMD18069.1"/>
    <property type="molecule type" value="Genomic_DNA"/>
</dbReference>
<dbReference type="InterPro" id="IPR022237">
    <property type="entry name" value="PsiD-like"/>
</dbReference>
<feature type="domain" description="L-tryptophan decarboxylase PsiD-like" evidence="3">
    <location>
        <begin position="43"/>
        <end position="181"/>
    </location>
</feature>
<reference evidence="4 5" key="1">
    <citation type="submission" date="2016-05" db="EMBL/GenBank/DDBJ databases">
        <title>A degradative enzymes factory behind the ericoid mycorrhizal symbiosis.</title>
        <authorList>
            <consortium name="DOE Joint Genome Institute"/>
            <person name="Martino E."/>
            <person name="Morin E."/>
            <person name="Grelet G."/>
            <person name="Kuo A."/>
            <person name="Kohler A."/>
            <person name="Daghino S."/>
            <person name="Barry K."/>
            <person name="Choi C."/>
            <person name="Cichocki N."/>
            <person name="Clum A."/>
            <person name="Copeland A."/>
            <person name="Hainaut M."/>
            <person name="Haridas S."/>
            <person name="Labutti K."/>
            <person name="Lindquist E."/>
            <person name="Lipzen A."/>
            <person name="Khouja H.-R."/>
            <person name="Murat C."/>
            <person name="Ohm R."/>
            <person name="Olson A."/>
            <person name="Spatafora J."/>
            <person name="Veneault-Fourrey C."/>
            <person name="Henrissat B."/>
            <person name="Grigoriev I."/>
            <person name="Martin F."/>
            <person name="Perotto S."/>
        </authorList>
    </citation>
    <scope>NUCLEOTIDE SEQUENCE [LARGE SCALE GENOMIC DNA]</scope>
    <source>
        <strain evidence="4 5">UAMH 7357</strain>
    </source>
</reference>
<dbReference type="AlphaFoldDB" id="A0A2J6PVM3"/>
<dbReference type="Pfam" id="PF02666">
    <property type="entry name" value="PS_Dcarbxylase"/>
    <property type="match status" value="1"/>
</dbReference>
<gene>
    <name evidence="4" type="ORF">NA56DRAFT_257855</name>
</gene>
<dbReference type="GO" id="GO:0004609">
    <property type="term" value="F:phosphatidylserine decarboxylase activity"/>
    <property type="evidence" value="ECO:0007669"/>
    <property type="project" value="InterPro"/>
</dbReference>
<evidence type="ECO:0000256" key="2">
    <source>
        <dbReference type="ARBA" id="ARBA00023239"/>
    </source>
</evidence>
<keyword evidence="2" id="KW-0456">Lyase</keyword>
<dbReference type="PANTHER" id="PTHR10067:SF9">
    <property type="entry name" value="PHOSPHATIDYLSERINE DECARBOXYLASE FAMILY PROTEIN (AFU_ORTHOLOGUE AFUA_7G01730)"/>
    <property type="match status" value="1"/>
</dbReference>
<protein>
    <submittedName>
        <fullName evidence="4">Phosphatidylserine decarboxylase family protein</fullName>
    </submittedName>
</protein>
<name>A0A2J6PVM3_9HELO</name>
<evidence type="ECO:0000256" key="1">
    <source>
        <dbReference type="ARBA" id="ARBA00022793"/>
    </source>
</evidence>
<dbReference type="OrthoDB" id="5973539at2759"/>
<dbReference type="Proteomes" id="UP000235672">
    <property type="component" value="Unassembled WGS sequence"/>
</dbReference>
<keyword evidence="5" id="KW-1185">Reference proteome</keyword>
<accession>A0A2J6PVM3</accession>
<keyword evidence="1" id="KW-0210">Decarboxylase</keyword>
<proteinExistence type="predicted"/>
<dbReference type="GO" id="GO:0005739">
    <property type="term" value="C:mitochondrion"/>
    <property type="evidence" value="ECO:0007669"/>
    <property type="project" value="TreeGrafter"/>
</dbReference>
<sequence>MDEESKANQISRPGEWLPTDHRIQRSWLQRIVKHVEQNPEPLHPVLEEFRGLIENDTRLYFLFNAMFKEVPGKRPYSSHTTKDLQVRDYQHMLALLNHLLSTAPGWSNEAYGEGLVGLPIHALFDGPMGTPSGFAAFLDTRVNAILKKVLNVWGEYLQSPESAKVLDTRASSWFGPSGRRDLTSVANAAGGTSLSFEEIYVCDASAKHHGFLSWDHFFTRSFRAGIRPVALPENDEIIANACESTPYNVAYNVSGRDQFWIKGQPYSVTDMLAHDKLAEHFVGGTVYQAFLSALSYHRWHSPVGGKVVKTALIDGTYYSEPVFGGFSGQDGTNPMGENAAQGYLSAVATRALIFIEADNPDIGLICLIPVGMVEVSTCEITVKEGQRVEKGDQLGMFHFGGSTHCVLFRRGVKVRGFPQPGTKHNVPVRSLLAQVQPRTNDGS</sequence>
<dbReference type="InterPro" id="IPR003817">
    <property type="entry name" value="PS_Dcarbxylase"/>
</dbReference>
<evidence type="ECO:0000259" key="3">
    <source>
        <dbReference type="Pfam" id="PF12588"/>
    </source>
</evidence>
<dbReference type="Pfam" id="PF12588">
    <property type="entry name" value="PSDC"/>
    <property type="match status" value="1"/>
</dbReference>
<dbReference type="PANTHER" id="PTHR10067">
    <property type="entry name" value="PHOSPHATIDYLSERINE DECARBOXYLASE"/>
    <property type="match status" value="1"/>
</dbReference>
<organism evidence="4 5">
    <name type="scientific">Hyaloscypha hepaticicola</name>
    <dbReference type="NCBI Taxonomy" id="2082293"/>
    <lineage>
        <taxon>Eukaryota</taxon>
        <taxon>Fungi</taxon>
        <taxon>Dikarya</taxon>
        <taxon>Ascomycota</taxon>
        <taxon>Pezizomycotina</taxon>
        <taxon>Leotiomycetes</taxon>
        <taxon>Helotiales</taxon>
        <taxon>Hyaloscyphaceae</taxon>
        <taxon>Hyaloscypha</taxon>
    </lineage>
</organism>
<dbReference type="STRING" id="1745343.A0A2J6PVM3"/>
<evidence type="ECO:0000313" key="5">
    <source>
        <dbReference type="Proteomes" id="UP000235672"/>
    </source>
</evidence>
<dbReference type="GO" id="GO:0006646">
    <property type="term" value="P:phosphatidylethanolamine biosynthetic process"/>
    <property type="evidence" value="ECO:0007669"/>
    <property type="project" value="TreeGrafter"/>
</dbReference>